<reference evidence="1 2" key="1">
    <citation type="journal article" date="2015" name="Genome Announc.">
        <title>Draft Genome Sequence of Cyanobacterium Hassallia byssoidea Strain VB512170, Isolated from Monuments in India.</title>
        <authorList>
            <person name="Singh D."/>
            <person name="Chandrababunaidu M.M."/>
            <person name="Panda A."/>
            <person name="Sen D."/>
            <person name="Bhattacharyya S."/>
            <person name="Adhikary S.P."/>
            <person name="Tripathy S."/>
        </authorList>
    </citation>
    <scope>NUCLEOTIDE SEQUENCE [LARGE SCALE GENOMIC DNA]</scope>
    <source>
        <strain evidence="1 2">VB512170</strain>
    </source>
</reference>
<evidence type="ECO:0000313" key="1">
    <source>
        <dbReference type="EMBL" id="NEU73567.1"/>
    </source>
</evidence>
<name>A0A846H7F8_9CYAN</name>
<proteinExistence type="predicted"/>
<keyword evidence="2" id="KW-1185">Reference proteome</keyword>
<comment type="caution">
    <text evidence="1">The sequence shown here is derived from an EMBL/GenBank/DDBJ whole genome shotgun (WGS) entry which is preliminary data.</text>
</comment>
<dbReference type="AlphaFoldDB" id="A0A846H7F8"/>
<evidence type="ECO:0000313" key="2">
    <source>
        <dbReference type="Proteomes" id="UP000031549"/>
    </source>
</evidence>
<dbReference type="RefSeq" id="WP_163518870.1">
    <property type="nucleotide sequence ID" value="NZ_JTCM02000025.1"/>
</dbReference>
<protein>
    <submittedName>
        <fullName evidence="1">Uncharacterized protein</fullName>
    </submittedName>
</protein>
<dbReference type="Proteomes" id="UP000031549">
    <property type="component" value="Unassembled WGS sequence"/>
</dbReference>
<organism evidence="1 2">
    <name type="scientific">Hassallia byssoidea VB512170</name>
    <dbReference type="NCBI Taxonomy" id="1304833"/>
    <lineage>
        <taxon>Bacteria</taxon>
        <taxon>Bacillati</taxon>
        <taxon>Cyanobacteriota</taxon>
        <taxon>Cyanophyceae</taxon>
        <taxon>Nostocales</taxon>
        <taxon>Tolypothrichaceae</taxon>
        <taxon>Hassallia</taxon>
    </lineage>
</organism>
<gene>
    <name evidence="1" type="ORF">PI95_013585</name>
</gene>
<accession>A0A846H7F8</accession>
<dbReference type="EMBL" id="JTCM02000025">
    <property type="protein sequence ID" value="NEU73567.1"/>
    <property type="molecule type" value="Genomic_DNA"/>
</dbReference>
<sequence length="57" mass="6320">MDSCWWIVVGCWASGIYPPYPHSPTPPLPTPYSPLPTPHSPSLLSLAKDVARLNKNY</sequence>